<evidence type="ECO:0000256" key="1">
    <source>
        <dbReference type="SAM" id="Phobius"/>
    </source>
</evidence>
<dbReference type="EMBL" id="CATQJL010000316">
    <property type="protein sequence ID" value="CAJ0606433.1"/>
    <property type="molecule type" value="Genomic_DNA"/>
</dbReference>
<keyword evidence="3" id="KW-1185">Reference proteome</keyword>
<feature type="transmembrane region" description="Helical" evidence="1">
    <location>
        <begin position="6"/>
        <end position="24"/>
    </location>
</feature>
<name>A0AA36H9E8_CYLNA</name>
<dbReference type="AlphaFoldDB" id="A0AA36H9E8"/>
<accession>A0AA36H9E8</accession>
<keyword evidence="1" id="KW-0812">Transmembrane</keyword>
<protein>
    <submittedName>
        <fullName evidence="2">Uncharacterized protein</fullName>
    </submittedName>
</protein>
<gene>
    <name evidence="2" type="ORF">CYNAS_LOCUS18416</name>
</gene>
<comment type="caution">
    <text evidence="2">The sequence shown here is derived from an EMBL/GenBank/DDBJ whole genome shotgun (WGS) entry which is preliminary data.</text>
</comment>
<dbReference type="Proteomes" id="UP001176961">
    <property type="component" value="Unassembled WGS sequence"/>
</dbReference>
<keyword evidence="1" id="KW-0472">Membrane</keyword>
<reference evidence="2" key="1">
    <citation type="submission" date="2023-07" db="EMBL/GenBank/DDBJ databases">
        <authorList>
            <consortium name="CYATHOMIX"/>
        </authorList>
    </citation>
    <scope>NUCLEOTIDE SEQUENCE</scope>
    <source>
        <strain evidence="2">N/A</strain>
    </source>
</reference>
<proteinExistence type="predicted"/>
<keyword evidence="1" id="KW-1133">Transmembrane helix</keyword>
<evidence type="ECO:0000313" key="3">
    <source>
        <dbReference type="Proteomes" id="UP001176961"/>
    </source>
</evidence>
<sequence>MREARIFFMLAVILLITMMTCRSMPSKELQYKRMLQEIIGGEDTPYPVFPVAMFPDRLPALQNYW</sequence>
<organism evidence="2 3">
    <name type="scientific">Cylicocyclus nassatus</name>
    <name type="common">Nematode worm</name>
    <dbReference type="NCBI Taxonomy" id="53992"/>
    <lineage>
        <taxon>Eukaryota</taxon>
        <taxon>Metazoa</taxon>
        <taxon>Ecdysozoa</taxon>
        <taxon>Nematoda</taxon>
        <taxon>Chromadorea</taxon>
        <taxon>Rhabditida</taxon>
        <taxon>Rhabditina</taxon>
        <taxon>Rhabditomorpha</taxon>
        <taxon>Strongyloidea</taxon>
        <taxon>Strongylidae</taxon>
        <taxon>Cylicocyclus</taxon>
    </lineage>
</organism>
<evidence type="ECO:0000313" key="2">
    <source>
        <dbReference type="EMBL" id="CAJ0606433.1"/>
    </source>
</evidence>